<reference evidence="2" key="1">
    <citation type="submission" date="2018-12" db="EMBL/GenBank/DDBJ databases">
        <authorList>
            <person name="Syme R.A."/>
            <person name="Farfan-Caceres L."/>
            <person name="Lichtenzveig J."/>
        </authorList>
    </citation>
    <scope>NUCLEOTIDE SEQUENCE</scope>
    <source>
        <strain evidence="2">Al4</strain>
    </source>
</reference>
<evidence type="ECO:0000313" key="2">
    <source>
        <dbReference type="EMBL" id="KAF9693326.1"/>
    </source>
</evidence>
<dbReference type="EMBL" id="RZGK01000016">
    <property type="protein sequence ID" value="KAF9693326.1"/>
    <property type="molecule type" value="Genomic_DNA"/>
</dbReference>
<accession>A0A8H7J0C9</accession>
<sequence>MYFPAILFENGVYTDEEQELNEALYEAVLNERQLSAGEHLSDDGVAGVEEEGNEGKGVQGKDGGKPRSLWTRLNHRYETNLLQRKHLHETPLTSVQPCGSSSHDTSSTETKTPTSIEHLPRETRRTLRVAKWNQMRTNRPIDAALEAKFAHLRFDAPPPQSLQPQAAWAHEQLRLANEGRIHDKAMAFKYHLRMSMHAGGSSGGLKSCFAGRGCGEEKWVEKVVRFDDVYVAEKVRWVDVERLAEVARTEFDEWRDAYFHGSG</sequence>
<keyword evidence="3" id="KW-1185">Reference proteome</keyword>
<name>A0A8H7J0C9_9PLEO</name>
<dbReference type="OrthoDB" id="3793275at2759"/>
<protein>
    <submittedName>
        <fullName evidence="2">Uncharacterized protein</fullName>
    </submittedName>
</protein>
<organism evidence="2 3">
    <name type="scientific">Ascochyta lentis</name>
    <dbReference type="NCBI Taxonomy" id="205686"/>
    <lineage>
        <taxon>Eukaryota</taxon>
        <taxon>Fungi</taxon>
        <taxon>Dikarya</taxon>
        <taxon>Ascomycota</taxon>
        <taxon>Pezizomycotina</taxon>
        <taxon>Dothideomycetes</taxon>
        <taxon>Pleosporomycetidae</taxon>
        <taxon>Pleosporales</taxon>
        <taxon>Pleosporineae</taxon>
        <taxon>Didymellaceae</taxon>
        <taxon>Ascochyta</taxon>
    </lineage>
</organism>
<proteinExistence type="predicted"/>
<gene>
    <name evidence="2" type="ORF">EKO04_008657</name>
</gene>
<comment type="caution">
    <text evidence="2">The sequence shown here is derived from an EMBL/GenBank/DDBJ whole genome shotgun (WGS) entry which is preliminary data.</text>
</comment>
<reference evidence="2" key="2">
    <citation type="submission" date="2020-09" db="EMBL/GenBank/DDBJ databases">
        <title>Reference genome assembly for Australian Ascochyta lentis isolate Al4.</title>
        <authorList>
            <person name="Lee R.C."/>
            <person name="Farfan-Caceres L.M."/>
            <person name="Debler J.W."/>
            <person name="Williams A.H."/>
            <person name="Henares B.M."/>
        </authorList>
    </citation>
    <scope>NUCLEOTIDE SEQUENCE</scope>
    <source>
        <strain evidence="2">Al4</strain>
    </source>
</reference>
<feature type="region of interest" description="Disordered" evidence="1">
    <location>
        <begin position="84"/>
        <end position="120"/>
    </location>
</feature>
<feature type="compositionally biased region" description="Polar residues" evidence="1">
    <location>
        <begin position="91"/>
        <end position="115"/>
    </location>
</feature>
<dbReference type="Proteomes" id="UP000651452">
    <property type="component" value="Unassembled WGS sequence"/>
</dbReference>
<feature type="region of interest" description="Disordered" evidence="1">
    <location>
        <begin position="45"/>
        <end position="68"/>
    </location>
</feature>
<evidence type="ECO:0000256" key="1">
    <source>
        <dbReference type="SAM" id="MobiDB-lite"/>
    </source>
</evidence>
<dbReference type="AlphaFoldDB" id="A0A8H7J0C9"/>
<evidence type="ECO:0000313" key="3">
    <source>
        <dbReference type="Proteomes" id="UP000651452"/>
    </source>
</evidence>